<sequence>MKVLWLSSANTLSDEKGDRAYNGKGWIASLQEAVCSTGKDIGLAVAFLSSEGDSPVSRLDKDGVTYYRIRKRSPGGVKKLIGNWTGFFAENYDSEIKHIADDFSPDIIHLFGCESKLASAIVSISGIPVITHIQGILNECLESFYPPHIKDSDFILPQTFFNEAVLMNGFIHLRKDYMRRARTEKKYLSALKFAMGRTDWDRQKTSEYSNAEYFHVDEVLRDEFYAAAGSWSVRDGNSGKPRVLSTISETPYKGLDVIMDCARILKSEGTDVEWDVAGIPSGSHLAEVFGHKYGIDCGTYGIRLCGVATPAQLVSLMLASDMFVHPSYIDNSPNSVCEAQMTGMPVIASATGGVPTLVRDGDTGLLFPPGDADALAGRILQIAAAPRLAVRLGKQAAETAARRHDRTRIVSDLMAVYRQSVADYSRI</sequence>
<reference evidence="2" key="2">
    <citation type="journal article" date="2021" name="PeerJ">
        <title>Extensive microbial diversity within the chicken gut microbiome revealed by metagenomics and culture.</title>
        <authorList>
            <person name="Gilroy R."/>
            <person name="Ravi A."/>
            <person name="Getino M."/>
            <person name="Pursley I."/>
            <person name="Horton D.L."/>
            <person name="Alikhan N.F."/>
            <person name="Baker D."/>
            <person name="Gharbi K."/>
            <person name="Hall N."/>
            <person name="Watson M."/>
            <person name="Adriaenssens E.M."/>
            <person name="Foster-Nyarko E."/>
            <person name="Jarju S."/>
            <person name="Secka A."/>
            <person name="Antonio M."/>
            <person name="Oren A."/>
            <person name="Chaudhuri R.R."/>
            <person name="La Ragione R."/>
            <person name="Hildebrand F."/>
            <person name="Pallen M.J."/>
        </authorList>
    </citation>
    <scope>NUCLEOTIDE SEQUENCE</scope>
    <source>
        <strain evidence="2">B1-15692</strain>
    </source>
</reference>
<dbReference type="Pfam" id="PF00534">
    <property type="entry name" value="Glycos_transf_1"/>
    <property type="match status" value="1"/>
</dbReference>
<accession>A0A9D9IAE2</accession>
<feature type="domain" description="Glycosyl transferase family 1" evidence="1">
    <location>
        <begin position="239"/>
        <end position="398"/>
    </location>
</feature>
<dbReference type="AlphaFoldDB" id="A0A9D9IAE2"/>
<dbReference type="Gene3D" id="3.40.50.2000">
    <property type="entry name" value="Glycogen Phosphorylase B"/>
    <property type="match status" value="2"/>
</dbReference>
<evidence type="ECO:0000313" key="2">
    <source>
        <dbReference type="EMBL" id="MBO8467951.1"/>
    </source>
</evidence>
<gene>
    <name evidence="2" type="ORF">IAB99_09385</name>
</gene>
<dbReference type="CDD" id="cd03801">
    <property type="entry name" value="GT4_PimA-like"/>
    <property type="match status" value="1"/>
</dbReference>
<dbReference type="PANTHER" id="PTHR12526">
    <property type="entry name" value="GLYCOSYLTRANSFERASE"/>
    <property type="match status" value="1"/>
</dbReference>
<reference evidence="2" key="1">
    <citation type="submission" date="2020-10" db="EMBL/GenBank/DDBJ databases">
        <authorList>
            <person name="Gilroy R."/>
        </authorList>
    </citation>
    <scope>NUCLEOTIDE SEQUENCE</scope>
    <source>
        <strain evidence="2">B1-15692</strain>
    </source>
</reference>
<protein>
    <submittedName>
        <fullName evidence="2">Glycosyltransferase family 4 protein</fullName>
    </submittedName>
</protein>
<dbReference type="SUPFAM" id="SSF53756">
    <property type="entry name" value="UDP-Glycosyltransferase/glycogen phosphorylase"/>
    <property type="match status" value="1"/>
</dbReference>
<evidence type="ECO:0000313" key="3">
    <source>
        <dbReference type="Proteomes" id="UP000823660"/>
    </source>
</evidence>
<organism evidence="2 3">
    <name type="scientific">Candidatus Cryptobacteroides faecipullorum</name>
    <dbReference type="NCBI Taxonomy" id="2840764"/>
    <lineage>
        <taxon>Bacteria</taxon>
        <taxon>Pseudomonadati</taxon>
        <taxon>Bacteroidota</taxon>
        <taxon>Bacteroidia</taxon>
        <taxon>Bacteroidales</taxon>
        <taxon>Candidatus Cryptobacteroides</taxon>
    </lineage>
</organism>
<dbReference type="GO" id="GO:0016757">
    <property type="term" value="F:glycosyltransferase activity"/>
    <property type="evidence" value="ECO:0007669"/>
    <property type="project" value="InterPro"/>
</dbReference>
<dbReference type="InterPro" id="IPR001296">
    <property type="entry name" value="Glyco_trans_1"/>
</dbReference>
<evidence type="ECO:0000259" key="1">
    <source>
        <dbReference type="Pfam" id="PF00534"/>
    </source>
</evidence>
<dbReference type="Proteomes" id="UP000823660">
    <property type="component" value="Unassembled WGS sequence"/>
</dbReference>
<dbReference type="EMBL" id="JADIMH010000065">
    <property type="protein sequence ID" value="MBO8467951.1"/>
    <property type="molecule type" value="Genomic_DNA"/>
</dbReference>
<comment type="caution">
    <text evidence="2">The sequence shown here is derived from an EMBL/GenBank/DDBJ whole genome shotgun (WGS) entry which is preliminary data.</text>
</comment>
<name>A0A9D9IAE2_9BACT</name>
<proteinExistence type="predicted"/>